<evidence type="ECO:0000256" key="3">
    <source>
        <dbReference type="ARBA" id="ARBA00022741"/>
    </source>
</evidence>
<dbReference type="InterPro" id="IPR023115">
    <property type="entry name" value="TIF_IF2_dom3"/>
</dbReference>
<dbReference type="AlphaFoldDB" id="A0A0H4T0B7"/>
<dbReference type="NCBIfam" id="TIGR00231">
    <property type="entry name" value="small_GTP"/>
    <property type="match status" value="1"/>
</dbReference>
<evidence type="ECO:0000256" key="2">
    <source>
        <dbReference type="ARBA" id="ARBA00022540"/>
    </source>
</evidence>
<dbReference type="GO" id="GO:0005525">
    <property type="term" value="F:GTP binding"/>
    <property type="evidence" value="ECO:0007669"/>
    <property type="project" value="UniProtKB-KW"/>
</dbReference>
<dbReference type="GO" id="GO:0005737">
    <property type="term" value="C:cytoplasm"/>
    <property type="evidence" value="ECO:0007669"/>
    <property type="project" value="TreeGrafter"/>
</dbReference>
<dbReference type="InterPro" id="IPR053905">
    <property type="entry name" value="EF-G-like_DII"/>
</dbReference>
<dbReference type="InterPro" id="IPR015760">
    <property type="entry name" value="TIF_IF2"/>
</dbReference>
<keyword evidence="3" id="KW-0547">Nucleotide-binding</keyword>
<evidence type="ECO:0000313" key="7">
    <source>
        <dbReference type="EMBL" id="AKQ00878.1"/>
    </source>
</evidence>
<dbReference type="GO" id="GO:0003924">
    <property type="term" value="F:GTPase activity"/>
    <property type="evidence" value="ECO:0007669"/>
    <property type="project" value="InterPro"/>
</dbReference>
<feature type="domain" description="Tr-type G" evidence="6">
    <location>
        <begin position="4"/>
        <end position="174"/>
    </location>
</feature>
<keyword evidence="4" id="KW-0648">Protein biosynthesis</keyword>
<dbReference type="Gene3D" id="2.40.30.10">
    <property type="entry name" value="Translation factors"/>
    <property type="match status" value="2"/>
</dbReference>
<protein>
    <submittedName>
        <fullName evidence="7">Translation initiation factor 2, translation initiation factor IF-2</fullName>
    </submittedName>
</protein>
<dbReference type="Pfam" id="PF00009">
    <property type="entry name" value="GTP_EFTU"/>
    <property type="match status" value="1"/>
</dbReference>
<evidence type="ECO:0000256" key="5">
    <source>
        <dbReference type="ARBA" id="ARBA00023134"/>
    </source>
</evidence>
<reference evidence="7" key="1">
    <citation type="journal article" date="2015" name="ISME J.">
        <title>Aquifer environment selects for microbial species cohorts in sediment and groundwater.</title>
        <authorList>
            <person name="Hug L.A."/>
            <person name="Thomas B.C."/>
            <person name="Brown C.T."/>
            <person name="Frischkorn K.R."/>
            <person name="Williams K.H."/>
            <person name="Tringe S.G."/>
            <person name="Banfield J.F."/>
        </authorList>
    </citation>
    <scope>NUCLEOTIDE SEQUENCE</scope>
</reference>
<evidence type="ECO:0000256" key="4">
    <source>
        <dbReference type="ARBA" id="ARBA00022917"/>
    </source>
</evidence>
<keyword evidence="2 7" id="KW-0396">Initiation factor</keyword>
<comment type="similarity">
    <text evidence="1">Belongs to the TRAFAC class translation factor GTPase superfamily. Classic translation factor GTPase family. IF-2 subfamily.</text>
</comment>
<keyword evidence="5" id="KW-0342">GTP-binding</keyword>
<organism evidence="7">
    <name type="scientific">uncultured Microgenomates bacterium Rifle_16ft_4_minimus_1180</name>
    <dbReference type="NCBI Taxonomy" id="1665106"/>
    <lineage>
        <taxon>Bacteria</taxon>
        <taxon>Candidatus Microgenomatota</taxon>
        <taxon>environmental samples</taxon>
    </lineage>
</organism>
<dbReference type="Gene3D" id="3.40.50.300">
    <property type="entry name" value="P-loop containing nucleotide triphosphate hydrolases"/>
    <property type="match status" value="1"/>
</dbReference>
<dbReference type="SUPFAM" id="SSF50447">
    <property type="entry name" value="Translation proteins"/>
    <property type="match status" value="2"/>
</dbReference>
<name>A0A0H4T0B7_9BACT</name>
<dbReference type="SUPFAM" id="SSF52540">
    <property type="entry name" value="P-loop containing nucleoside triphosphate hydrolases"/>
    <property type="match status" value="1"/>
</dbReference>
<dbReference type="SUPFAM" id="SSF52156">
    <property type="entry name" value="Initiation factor IF2/eIF5b, domain 3"/>
    <property type="match status" value="1"/>
</dbReference>
<dbReference type="GO" id="GO:0003743">
    <property type="term" value="F:translation initiation factor activity"/>
    <property type="evidence" value="ECO:0007669"/>
    <property type="project" value="UniProtKB-KW"/>
</dbReference>
<accession>A0A0H4T0B7</accession>
<sequence length="464" mass="49087">MLKNRPPIVVILGHVDHGKTTLLDYLRKSNVAAREAGGITQHIKSFQLTTDNRQPITFIDTPGHAAFSQMRSRGSLLADIAILVVAGGDGVMPQTKESIQFIKSAGISFIVAITKSDLPGFNADHVKTQLTESDVIVEDLGGEVPAVSVSAKNGEGIADLLETIDLLAGMNPPQADPQGVLEAVVLESRLDNHKGPLAAVVVRSGQLITGKHLYMDKNIGKVRALLDWEGRQLASAGPSLPVEILGLSTVPPVGSIISDHPVTAESTSSSLSAPLPTALNPLLNIVLKTDVLGSLEALSSALPTGVNMVSSGTGDVTESDVLQAKASSARIYGFNVKTSSSVVKLASVEKVPLSLHRVIYELLEDIESRISPVVTEVVTGRAQILAEFKIDKERVAGCKCTEGEFNKSDSLQLLRGGQTLGSTRFKSLRSGKSSVSHIKTGAEFGVVFSPYLDFKPGDNIIAVK</sequence>
<evidence type="ECO:0000259" key="6">
    <source>
        <dbReference type="PROSITE" id="PS51722"/>
    </source>
</evidence>
<dbReference type="InterPro" id="IPR036925">
    <property type="entry name" value="TIF_IF2_dom3_sf"/>
</dbReference>
<dbReference type="InterPro" id="IPR000795">
    <property type="entry name" value="T_Tr_GTP-bd_dom"/>
</dbReference>
<dbReference type="PROSITE" id="PS51722">
    <property type="entry name" value="G_TR_2"/>
    <property type="match status" value="1"/>
</dbReference>
<evidence type="ECO:0000256" key="1">
    <source>
        <dbReference type="ARBA" id="ARBA00007733"/>
    </source>
</evidence>
<dbReference type="EMBL" id="KT006940">
    <property type="protein sequence ID" value="AKQ00878.1"/>
    <property type="molecule type" value="Genomic_DNA"/>
</dbReference>
<dbReference type="InterPro" id="IPR009000">
    <property type="entry name" value="Transl_B-barrel_sf"/>
</dbReference>
<dbReference type="PANTHER" id="PTHR43381:SF5">
    <property type="entry name" value="TR-TYPE G DOMAIN-CONTAINING PROTEIN"/>
    <property type="match status" value="1"/>
</dbReference>
<dbReference type="FunFam" id="3.40.50.300:FF:000019">
    <property type="entry name" value="Translation initiation factor IF-2"/>
    <property type="match status" value="1"/>
</dbReference>
<dbReference type="PANTHER" id="PTHR43381">
    <property type="entry name" value="TRANSLATION INITIATION FACTOR IF-2-RELATED"/>
    <property type="match status" value="1"/>
</dbReference>
<proteinExistence type="inferred from homology"/>
<dbReference type="FunFam" id="3.40.50.10050:FF:000001">
    <property type="entry name" value="Translation initiation factor IF-2"/>
    <property type="match status" value="1"/>
</dbReference>
<dbReference type="CDD" id="cd01887">
    <property type="entry name" value="IF2_eIF5B"/>
    <property type="match status" value="1"/>
</dbReference>
<dbReference type="InterPro" id="IPR005225">
    <property type="entry name" value="Small_GTP-bd"/>
</dbReference>
<dbReference type="InterPro" id="IPR027417">
    <property type="entry name" value="P-loop_NTPase"/>
</dbReference>
<dbReference type="Pfam" id="PF11987">
    <property type="entry name" value="IF-2"/>
    <property type="match status" value="1"/>
</dbReference>
<dbReference type="Pfam" id="PF22042">
    <property type="entry name" value="EF-G_D2"/>
    <property type="match status" value="1"/>
</dbReference>
<dbReference type="Gene3D" id="3.40.50.10050">
    <property type="entry name" value="Translation initiation factor IF- 2, domain 3"/>
    <property type="match status" value="1"/>
</dbReference>